<evidence type="ECO:0000313" key="4">
    <source>
        <dbReference type="Proteomes" id="UP000235703"/>
    </source>
</evidence>
<reference evidence="3 4" key="1">
    <citation type="submission" date="2017-09" db="EMBL/GenBank/DDBJ databases">
        <title>Bacterial strain isolated from the female urinary microbiota.</title>
        <authorList>
            <person name="Thomas-White K."/>
            <person name="Kumar N."/>
            <person name="Forster S."/>
            <person name="Putonti C."/>
            <person name="Lawley T."/>
            <person name="Wolfe A.J."/>
        </authorList>
    </citation>
    <scope>NUCLEOTIDE SEQUENCE [LARGE SCALE GENOMIC DNA]</scope>
    <source>
        <strain evidence="3 4">UMB0680</strain>
    </source>
</reference>
<gene>
    <name evidence="3" type="ORF">CJ198_05805</name>
</gene>
<keyword evidence="2" id="KW-1133">Transmembrane helix</keyword>
<evidence type="ECO:0000313" key="3">
    <source>
        <dbReference type="EMBL" id="PMB98816.1"/>
    </source>
</evidence>
<keyword evidence="2" id="KW-0812">Transmembrane</keyword>
<dbReference type="OrthoDB" id="4962734at2"/>
<dbReference type="Proteomes" id="UP000235703">
    <property type="component" value="Unassembled WGS sequence"/>
</dbReference>
<evidence type="ECO:0000256" key="2">
    <source>
        <dbReference type="SAM" id="Phobius"/>
    </source>
</evidence>
<accession>A0A2N6PJG2</accession>
<evidence type="ECO:0000256" key="1">
    <source>
        <dbReference type="SAM" id="MobiDB-lite"/>
    </source>
</evidence>
<keyword evidence="2" id="KW-0472">Membrane</keyword>
<dbReference type="InterPro" id="IPR011047">
    <property type="entry name" value="Quinoprotein_ADH-like_sf"/>
</dbReference>
<proteinExistence type="predicted"/>
<feature type="region of interest" description="Disordered" evidence="1">
    <location>
        <begin position="64"/>
        <end position="172"/>
    </location>
</feature>
<organism evidence="3 4">
    <name type="scientific">Brevibacterium luteolum</name>
    <dbReference type="NCBI Taxonomy" id="199591"/>
    <lineage>
        <taxon>Bacteria</taxon>
        <taxon>Bacillati</taxon>
        <taxon>Actinomycetota</taxon>
        <taxon>Actinomycetes</taxon>
        <taxon>Micrococcales</taxon>
        <taxon>Brevibacteriaceae</taxon>
        <taxon>Brevibacterium</taxon>
    </lineage>
</organism>
<dbReference type="RefSeq" id="WP_102161621.1">
    <property type="nucleotide sequence ID" value="NZ_PNFZ01000002.1"/>
</dbReference>
<feature type="compositionally biased region" description="Basic residues" evidence="1">
    <location>
        <begin position="161"/>
        <end position="171"/>
    </location>
</feature>
<protein>
    <submittedName>
        <fullName evidence="3">Uncharacterized protein</fullName>
    </submittedName>
</protein>
<keyword evidence="4" id="KW-1185">Reference proteome</keyword>
<dbReference type="SUPFAM" id="SSF50998">
    <property type="entry name" value="Quinoprotein alcohol dehydrogenase-like"/>
    <property type="match status" value="1"/>
</dbReference>
<feature type="transmembrane region" description="Helical" evidence="2">
    <location>
        <begin position="173"/>
        <end position="198"/>
    </location>
</feature>
<sequence length="554" mass="58245">MPIAHVRVAADRTVQVTVAGTTSQHPDVGAAIAHLTALAREQGSELTVKLDDHGAERTLHIDASGRLRTVPEAEVASGSDGTAEIRQGDDGEDPEGTGSGAHAPQQPLAGPEAQADYPVRDRFSGPADPTGPPTGSIPEQKAGRGPIRQQGDRQRQARAGTPRRRAKRARSRLQMSGFTVPTLVLAILLIIALAAYIMPRIIGTPESQAPESIPAAHGAATQQSLSMATGGAPVPGFQATPSWEETIPLHASVTATSRGVVVVTNSQLQVLDARTGQQRFETDIDEPPSFAVDTVIDGRPALVWRIGDRAYALVDGSDEPYEYELPSGARISSAGTNVLIKNGDELSTFARGGLTRLPTPAAGSTPMALDGGDLISATFAGPLTVTDVESGQERTLDLEAPRDDLQIIRWVTAGHGKVVTLWGQPGASTNSGHRIQLVVHSLSDGTIASTVSTTTDAVGEADWVRGQGYQLAVIGPYLFSMEDGLLVRDGSESSARFSEPRGHVVPAVIDNTPVLVSADTAWKVRTNLLAVTAADGYAITREGADRVVGYRSER</sequence>
<name>A0A2N6PJG2_9MICO</name>
<comment type="caution">
    <text evidence="3">The sequence shown here is derived from an EMBL/GenBank/DDBJ whole genome shotgun (WGS) entry which is preliminary data.</text>
</comment>
<dbReference type="AlphaFoldDB" id="A0A2N6PJG2"/>
<feature type="region of interest" description="Disordered" evidence="1">
    <location>
        <begin position="207"/>
        <end position="239"/>
    </location>
</feature>
<dbReference type="EMBL" id="PNFZ01000002">
    <property type="protein sequence ID" value="PMB98816.1"/>
    <property type="molecule type" value="Genomic_DNA"/>
</dbReference>